<feature type="transmembrane region" description="Helical" evidence="2">
    <location>
        <begin position="246"/>
        <end position="276"/>
    </location>
</feature>
<dbReference type="RefSeq" id="XP_069203251.1">
    <property type="nucleotide sequence ID" value="XM_069345424.1"/>
</dbReference>
<feature type="compositionally biased region" description="Low complexity" evidence="1">
    <location>
        <begin position="298"/>
        <end position="316"/>
    </location>
</feature>
<feature type="compositionally biased region" description="Low complexity" evidence="1">
    <location>
        <begin position="366"/>
        <end position="381"/>
    </location>
</feature>
<gene>
    <name evidence="4" type="ORF">AAFC00_005612</name>
</gene>
<sequence length="398" mass="41905">MRSTVVSSASLPLLYAFTTLLSITIAPVGASPSPKESWSQLHGLSWPALFGRGSCAGTTCGWSGQLCCSADEACFTDSNDQAQCSKTTAAVASPTPTAPGFWQYYTTVYTQTDLVTVTSTYSSEWCASSTAASTWVAPSPTASLTCNYDRNETPCGSICCASDQYCYSSGQCKAVAAASSHYSSWDSTTASASAPLRPTSSTVVVVTATNSPTTTVPYVAPVATGANITLTGSAANNSSGLSGGAIAGIVIGVLAGIALLILLCLFCCFRGIWHAIFGGGRRRSEREEYYESHRRRSGSGAAGAAAAGGRSWYGSRPTRVETGREKRSGGLFKEGLGVAALLAGVAAVLGLKRRHDRRRDDEKSDLSSNYYSYYTSESSASSDDRRTRDTRRSSRTRR</sequence>
<evidence type="ECO:0000256" key="3">
    <source>
        <dbReference type="SAM" id="SignalP"/>
    </source>
</evidence>
<evidence type="ECO:0000313" key="4">
    <source>
        <dbReference type="EMBL" id="KAL1306979.1"/>
    </source>
</evidence>
<reference evidence="4 5" key="1">
    <citation type="submission" date="2024-07" db="EMBL/GenBank/DDBJ databases">
        <title>Draft sequence of the Neodothiora populina.</title>
        <authorList>
            <person name="Drown D.D."/>
            <person name="Schuette U.S."/>
            <person name="Buechlein A.B."/>
            <person name="Rusch D.R."/>
            <person name="Winton L.W."/>
            <person name="Adams G.A."/>
        </authorList>
    </citation>
    <scope>NUCLEOTIDE SEQUENCE [LARGE SCALE GENOMIC DNA]</scope>
    <source>
        <strain evidence="4 5">CPC 39397</strain>
    </source>
</reference>
<evidence type="ECO:0000313" key="5">
    <source>
        <dbReference type="Proteomes" id="UP001562354"/>
    </source>
</evidence>
<comment type="caution">
    <text evidence="4">The sequence shown here is derived from an EMBL/GenBank/DDBJ whole genome shotgun (WGS) entry which is preliminary data.</text>
</comment>
<keyword evidence="2" id="KW-1133">Transmembrane helix</keyword>
<accession>A0ABR3PLV0</accession>
<feature type="signal peptide" evidence="3">
    <location>
        <begin position="1"/>
        <end position="30"/>
    </location>
</feature>
<proteinExistence type="predicted"/>
<dbReference type="PANTHER" id="PTHR16861">
    <property type="entry name" value="GLYCOPROTEIN 38"/>
    <property type="match status" value="1"/>
</dbReference>
<evidence type="ECO:0000256" key="2">
    <source>
        <dbReference type="SAM" id="Phobius"/>
    </source>
</evidence>
<dbReference type="GeneID" id="95979311"/>
<dbReference type="EMBL" id="JBFMKM010000004">
    <property type="protein sequence ID" value="KAL1306979.1"/>
    <property type="molecule type" value="Genomic_DNA"/>
</dbReference>
<dbReference type="PANTHER" id="PTHR16861:SF10">
    <property type="entry name" value="MID2 DOMAIN-CONTAINING PROTEIN"/>
    <property type="match status" value="1"/>
</dbReference>
<keyword evidence="3" id="KW-0732">Signal</keyword>
<dbReference type="Proteomes" id="UP001562354">
    <property type="component" value="Unassembled WGS sequence"/>
</dbReference>
<keyword evidence="5" id="KW-1185">Reference proteome</keyword>
<evidence type="ECO:0000256" key="1">
    <source>
        <dbReference type="SAM" id="MobiDB-lite"/>
    </source>
</evidence>
<keyword evidence="2" id="KW-0812">Transmembrane</keyword>
<feature type="compositionally biased region" description="Basic and acidic residues" evidence="1">
    <location>
        <begin position="382"/>
        <end position="392"/>
    </location>
</feature>
<organism evidence="4 5">
    <name type="scientific">Neodothiora populina</name>
    <dbReference type="NCBI Taxonomy" id="2781224"/>
    <lineage>
        <taxon>Eukaryota</taxon>
        <taxon>Fungi</taxon>
        <taxon>Dikarya</taxon>
        <taxon>Ascomycota</taxon>
        <taxon>Pezizomycotina</taxon>
        <taxon>Dothideomycetes</taxon>
        <taxon>Dothideomycetidae</taxon>
        <taxon>Dothideales</taxon>
        <taxon>Dothioraceae</taxon>
        <taxon>Neodothiora</taxon>
    </lineage>
</organism>
<protein>
    <submittedName>
        <fullName evidence="4">Uncharacterized protein</fullName>
    </submittedName>
</protein>
<name>A0ABR3PLV0_9PEZI</name>
<feature type="chain" id="PRO_5047405895" evidence="3">
    <location>
        <begin position="31"/>
        <end position="398"/>
    </location>
</feature>
<feature type="region of interest" description="Disordered" evidence="1">
    <location>
        <begin position="293"/>
        <end position="326"/>
    </location>
</feature>
<keyword evidence="2" id="KW-0472">Membrane</keyword>
<feature type="region of interest" description="Disordered" evidence="1">
    <location>
        <begin position="356"/>
        <end position="398"/>
    </location>
</feature>